<organism evidence="7 8">
    <name type="scientific">Fulvitalea axinellae</name>
    <dbReference type="NCBI Taxonomy" id="1182444"/>
    <lineage>
        <taxon>Bacteria</taxon>
        <taxon>Pseudomonadati</taxon>
        <taxon>Bacteroidota</taxon>
        <taxon>Cytophagia</taxon>
        <taxon>Cytophagales</taxon>
        <taxon>Persicobacteraceae</taxon>
        <taxon>Fulvitalea</taxon>
    </lineage>
</organism>
<keyword evidence="3" id="KW-0731">Sigma factor</keyword>
<comment type="similarity">
    <text evidence="1">Belongs to the sigma-70 factor family. ECF subfamily.</text>
</comment>
<dbReference type="EMBL" id="AP025315">
    <property type="protein sequence ID" value="BDD11543.1"/>
    <property type="molecule type" value="Genomic_DNA"/>
</dbReference>
<dbReference type="InterPro" id="IPR007627">
    <property type="entry name" value="RNA_pol_sigma70_r2"/>
</dbReference>
<proteinExistence type="inferred from homology"/>
<dbReference type="PANTHER" id="PTHR43133:SF46">
    <property type="entry name" value="RNA POLYMERASE SIGMA-70 FACTOR ECF SUBFAMILY"/>
    <property type="match status" value="1"/>
</dbReference>
<evidence type="ECO:0000256" key="2">
    <source>
        <dbReference type="ARBA" id="ARBA00023015"/>
    </source>
</evidence>
<evidence type="ECO:0000259" key="6">
    <source>
        <dbReference type="Pfam" id="PF08281"/>
    </source>
</evidence>
<evidence type="ECO:0000256" key="4">
    <source>
        <dbReference type="ARBA" id="ARBA00023163"/>
    </source>
</evidence>
<sequence length="180" mass="21036">MVDESSFFERLRKKDYDRAFDQLYYESFIRLRQYASGILRSEEQAQDVIQNVFSSLWERRFDLAGMEGSVGAYLYKSVYYASLNELKRKDVRQVNEKGVLREIYNGGVFNDGTLDFREAERRLADGVALLPEKCREIFCMSRFSGMRRGEIAESLGVSVRTVDAQLFNALKRLENFLQEE</sequence>
<evidence type="ECO:0000259" key="5">
    <source>
        <dbReference type="Pfam" id="PF04542"/>
    </source>
</evidence>
<keyword evidence="7" id="KW-0614">Plasmid</keyword>
<dbReference type="GO" id="GO:0000428">
    <property type="term" value="C:DNA-directed RNA polymerase complex"/>
    <property type="evidence" value="ECO:0007669"/>
    <property type="project" value="UniProtKB-KW"/>
</dbReference>
<name>A0AAU9D6A5_9BACT</name>
<keyword evidence="2" id="KW-0805">Transcription regulation</keyword>
<geneLocation type="plasmid" evidence="7 8">
    <name>pFA1</name>
</geneLocation>
<feature type="domain" description="RNA polymerase sigma factor 70 region 4 type 2" evidence="6">
    <location>
        <begin position="124"/>
        <end position="173"/>
    </location>
</feature>
<gene>
    <name evidence="7" type="ORF">FUAX_39750</name>
</gene>
<dbReference type="KEGG" id="fax:FUAX_39750"/>
<dbReference type="Proteomes" id="UP001348817">
    <property type="component" value="Plasmid pFA1"/>
</dbReference>
<dbReference type="InterPro" id="IPR014284">
    <property type="entry name" value="RNA_pol_sigma-70_dom"/>
</dbReference>
<dbReference type="Pfam" id="PF04542">
    <property type="entry name" value="Sigma70_r2"/>
    <property type="match status" value="1"/>
</dbReference>
<dbReference type="GO" id="GO:0016987">
    <property type="term" value="F:sigma factor activity"/>
    <property type="evidence" value="ECO:0007669"/>
    <property type="project" value="UniProtKB-KW"/>
</dbReference>
<dbReference type="InterPro" id="IPR013249">
    <property type="entry name" value="RNA_pol_sigma70_r4_t2"/>
</dbReference>
<evidence type="ECO:0000256" key="1">
    <source>
        <dbReference type="ARBA" id="ARBA00010641"/>
    </source>
</evidence>
<dbReference type="NCBIfam" id="TIGR02985">
    <property type="entry name" value="Sig70_bacteroi1"/>
    <property type="match status" value="1"/>
</dbReference>
<dbReference type="PANTHER" id="PTHR43133">
    <property type="entry name" value="RNA POLYMERASE ECF-TYPE SIGMA FACTO"/>
    <property type="match status" value="1"/>
</dbReference>
<dbReference type="InterPro" id="IPR036388">
    <property type="entry name" value="WH-like_DNA-bd_sf"/>
</dbReference>
<dbReference type="InterPro" id="IPR013324">
    <property type="entry name" value="RNA_pol_sigma_r3/r4-like"/>
</dbReference>
<dbReference type="InterPro" id="IPR039425">
    <property type="entry name" value="RNA_pol_sigma-70-like"/>
</dbReference>
<dbReference type="GO" id="GO:0006352">
    <property type="term" value="P:DNA-templated transcription initiation"/>
    <property type="evidence" value="ECO:0007669"/>
    <property type="project" value="InterPro"/>
</dbReference>
<dbReference type="Gene3D" id="1.10.1740.10">
    <property type="match status" value="1"/>
</dbReference>
<feature type="domain" description="RNA polymerase sigma-70 region 2" evidence="5">
    <location>
        <begin position="30"/>
        <end position="90"/>
    </location>
</feature>
<dbReference type="InterPro" id="IPR014327">
    <property type="entry name" value="RNA_pol_sigma70_bacteroid"/>
</dbReference>
<accession>A0AAU9D6A5</accession>
<protein>
    <submittedName>
        <fullName evidence="7">DNA-directed RNA polymerase sigma-70 factor</fullName>
    </submittedName>
</protein>
<evidence type="ECO:0000313" key="7">
    <source>
        <dbReference type="EMBL" id="BDD11543.1"/>
    </source>
</evidence>
<reference evidence="7 8" key="1">
    <citation type="submission" date="2021-12" db="EMBL/GenBank/DDBJ databases">
        <title>Genome sequencing of bacteria with rrn-lacking chromosome and rrn-plasmid.</title>
        <authorList>
            <person name="Anda M."/>
            <person name="Iwasaki W."/>
        </authorList>
    </citation>
    <scope>NUCLEOTIDE SEQUENCE [LARGE SCALE GENOMIC DNA]</scope>
    <source>
        <strain evidence="7 8">DSM 100852</strain>
        <plasmid evidence="7 8">pFA1</plasmid>
    </source>
</reference>
<keyword evidence="4" id="KW-0804">Transcription</keyword>
<evidence type="ECO:0000256" key="3">
    <source>
        <dbReference type="ARBA" id="ARBA00023082"/>
    </source>
</evidence>
<dbReference type="GO" id="GO:0003677">
    <property type="term" value="F:DNA binding"/>
    <property type="evidence" value="ECO:0007669"/>
    <property type="project" value="InterPro"/>
</dbReference>
<dbReference type="AlphaFoldDB" id="A0AAU9D6A5"/>
<dbReference type="NCBIfam" id="TIGR02937">
    <property type="entry name" value="sigma70-ECF"/>
    <property type="match status" value="1"/>
</dbReference>
<keyword evidence="8" id="KW-1185">Reference proteome</keyword>
<dbReference type="SUPFAM" id="SSF88659">
    <property type="entry name" value="Sigma3 and sigma4 domains of RNA polymerase sigma factors"/>
    <property type="match status" value="1"/>
</dbReference>
<keyword evidence="7" id="KW-0240">DNA-directed RNA polymerase</keyword>
<dbReference type="Pfam" id="PF08281">
    <property type="entry name" value="Sigma70_r4_2"/>
    <property type="match status" value="1"/>
</dbReference>
<evidence type="ECO:0000313" key="8">
    <source>
        <dbReference type="Proteomes" id="UP001348817"/>
    </source>
</evidence>
<dbReference type="InterPro" id="IPR013325">
    <property type="entry name" value="RNA_pol_sigma_r2"/>
</dbReference>
<dbReference type="RefSeq" id="WP_338395033.1">
    <property type="nucleotide sequence ID" value="NZ_AP025315.1"/>
</dbReference>
<dbReference type="Gene3D" id="1.10.10.10">
    <property type="entry name" value="Winged helix-like DNA-binding domain superfamily/Winged helix DNA-binding domain"/>
    <property type="match status" value="1"/>
</dbReference>
<dbReference type="SUPFAM" id="SSF88946">
    <property type="entry name" value="Sigma2 domain of RNA polymerase sigma factors"/>
    <property type="match status" value="1"/>
</dbReference>